<proteinExistence type="predicted"/>
<organism evidence="1 2">
    <name type="scientific">Nonomuraea cypriaca</name>
    <dbReference type="NCBI Taxonomy" id="1187855"/>
    <lineage>
        <taxon>Bacteria</taxon>
        <taxon>Bacillati</taxon>
        <taxon>Actinomycetota</taxon>
        <taxon>Actinomycetes</taxon>
        <taxon>Streptosporangiales</taxon>
        <taxon>Streptosporangiaceae</taxon>
        <taxon>Nonomuraea</taxon>
    </lineage>
</organism>
<name>A0A931A4V8_9ACTN</name>
<reference evidence="1" key="1">
    <citation type="submission" date="2020-11" db="EMBL/GenBank/DDBJ databases">
        <title>Whole-genome analyses of Nonomuraea sp. K274.</title>
        <authorList>
            <person name="Veyisoglu A."/>
        </authorList>
    </citation>
    <scope>NUCLEOTIDE SEQUENCE</scope>
    <source>
        <strain evidence="1">K274</strain>
    </source>
</reference>
<dbReference type="Proteomes" id="UP000605361">
    <property type="component" value="Unassembled WGS sequence"/>
</dbReference>
<gene>
    <name evidence="1" type="ORF">ITP53_11385</name>
</gene>
<sequence length="77" mass="9003">MRHPIEPITLADAAERLDVNRSTLGVWAHRYRARRLLRTGRSAYYDFWDLAAIELCLRTGRRVPTTAHERDELRQAA</sequence>
<dbReference type="EMBL" id="JADOGI010000026">
    <property type="protein sequence ID" value="MBF8186341.1"/>
    <property type="molecule type" value="Genomic_DNA"/>
</dbReference>
<dbReference type="RefSeq" id="WP_195895318.1">
    <property type="nucleotide sequence ID" value="NZ_JADOGI010000026.1"/>
</dbReference>
<accession>A0A931A4V8</accession>
<evidence type="ECO:0000313" key="2">
    <source>
        <dbReference type="Proteomes" id="UP000605361"/>
    </source>
</evidence>
<keyword evidence="2" id="KW-1185">Reference proteome</keyword>
<dbReference type="AlphaFoldDB" id="A0A931A4V8"/>
<comment type="caution">
    <text evidence="1">The sequence shown here is derived from an EMBL/GenBank/DDBJ whole genome shotgun (WGS) entry which is preliminary data.</text>
</comment>
<protein>
    <submittedName>
        <fullName evidence="1">Uncharacterized protein</fullName>
    </submittedName>
</protein>
<evidence type="ECO:0000313" key="1">
    <source>
        <dbReference type="EMBL" id="MBF8186341.1"/>
    </source>
</evidence>